<dbReference type="Pfam" id="PF18100">
    <property type="entry name" value="PDE4_UCR"/>
    <property type="match status" value="1"/>
</dbReference>
<dbReference type="PRINTS" id="PR00387">
    <property type="entry name" value="PDIESTERASE1"/>
</dbReference>
<sequence length="565" mass="63629">MKEFKKCFTKSLSCELGSKGTMSKDPRTSRKTVTGFGHGRRHSCLGFDVENGLSVGRSPLDSQTSPGSGLVLQANYPHSQRRESFLYRSDSDYDLSPKAMSRNSSTASDLHGEDMIVTPFAQVLASLRTVRSNFAALTHLQDRVGNKRAPCNSQPPLCKPCLTEEPYQKLAMETLEELDWCLDQLETLQTRHSVSEMASNKFKRMLNRELTQLSETSRSGNQVSEFIASTFLDKQHDVEILGPSPKEKDKKKRPMSQISGVKKATASPSLTPSYCIPRFGVSTPQESLLSQEIEDINRWGLDIFKIAEFSGNRPLTVIMYSIFQERDLLKTFQIPTDTFLTFMMTLEDHYHGDVAYHNNIHAADVVQSTHVLLSTPALQAVFTDLEIMAVLFASAIHDVDHPGVTNQFLINTSSELALMYNDASVLENHHLAVGFKLLQEDNCDIFQNLSKKQKDSLRKMVIDMVLATDMSKHMNFLADMKTMVETKKVTSLGVLLLDNYSDRIQDKGMEISPMCDKHNASVEKSQVGFIDYIVHPLWETWADLVHPDAQDIWTRWRTTVSGTRA</sequence>
<dbReference type="InterPro" id="IPR040844">
    <property type="entry name" value="PDE4_UCR"/>
</dbReference>
<feature type="binding site" evidence="8">
    <location>
        <position position="397"/>
    </location>
    <ligand>
        <name>Zn(2+)</name>
        <dbReference type="ChEBI" id="CHEBI:29105"/>
        <label>1</label>
    </ligand>
</feature>
<keyword evidence="13" id="KW-1185">Reference proteome</keyword>
<comment type="caution">
    <text evidence="12">The sequence shown here is derived from an EMBL/GenBank/DDBJ whole genome shotgun (WGS) entry which is preliminary data.</text>
</comment>
<dbReference type="InterPro" id="IPR023174">
    <property type="entry name" value="PDEase_CS"/>
</dbReference>
<evidence type="ECO:0000313" key="12">
    <source>
        <dbReference type="EMBL" id="KAK7888683.1"/>
    </source>
</evidence>
<dbReference type="PROSITE" id="PS00126">
    <property type="entry name" value="PDEASE_I_1"/>
    <property type="match status" value="1"/>
</dbReference>
<feature type="domain" description="PDEase" evidence="11">
    <location>
        <begin position="281"/>
        <end position="565"/>
    </location>
</feature>
<feature type="binding site" evidence="8">
    <location>
        <position position="398"/>
    </location>
    <ligand>
        <name>Zn(2+)</name>
        <dbReference type="ChEBI" id="CHEBI:29105"/>
        <label>2</label>
    </ligand>
</feature>
<evidence type="ECO:0000256" key="1">
    <source>
        <dbReference type="ARBA" id="ARBA00004703"/>
    </source>
</evidence>
<evidence type="ECO:0000256" key="2">
    <source>
        <dbReference type="ARBA" id="ARBA00009517"/>
    </source>
</evidence>
<reference evidence="13" key="1">
    <citation type="submission" date="2024-04" db="EMBL/GenBank/DDBJ databases">
        <title>Salinicola lusitanus LLJ914,a marine bacterium isolated from the Okinawa Trough.</title>
        <authorList>
            <person name="Li J."/>
        </authorList>
    </citation>
    <scope>NUCLEOTIDE SEQUENCE [LARGE SCALE GENOMIC DNA]</scope>
</reference>
<evidence type="ECO:0000256" key="5">
    <source>
        <dbReference type="ARBA" id="ARBA00023149"/>
    </source>
</evidence>
<dbReference type="PANTHER" id="PTHR11347">
    <property type="entry name" value="CYCLIC NUCLEOTIDE PHOSPHODIESTERASE"/>
    <property type="match status" value="1"/>
</dbReference>
<dbReference type="SUPFAM" id="SSF109604">
    <property type="entry name" value="HD-domain/PDEase-like"/>
    <property type="match status" value="1"/>
</dbReference>
<dbReference type="PROSITE" id="PS51845">
    <property type="entry name" value="PDEASE_I_2"/>
    <property type="match status" value="1"/>
</dbReference>
<dbReference type="Pfam" id="PF00233">
    <property type="entry name" value="PDEase_I"/>
    <property type="match status" value="2"/>
</dbReference>
<proteinExistence type="inferred from homology"/>
<accession>A0AAW0N023</accession>
<evidence type="ECO:0000256" key="3">
    <source>
        <dbReference type="ARBA" id="ARBA00022723"/>
    </source>
</evidence>
<protein>
    <recommendedName>
        <fullName evidence="9">Phosphodiesterase</fullName>
        <ecNumber evidence="9">3.1.4.-</ecNumber>
    </recommendedName>
</protein>
<feature type="binding site" evidence="8">
    <location>
        <position position="398"/>
    </location>
    <ligand>
        <name>Zn(2+)</name>
        <dbReference type="ChEBI" id="CHEBI:29105"/>
        <label>1</label>
    </ligand>
</feature>
<dbReference type="Gene3D" id="1.10.1300.10">
    <property type="entry name" value="3'5'-cyclic nucleotide phosphodiesterase, catalytic domain"/>
    <property type="match status" value="2"/>
</dbReference>
<keyword evidence="5" id="KW-0114">cAMP</keyword>
<dbReference type="AlphaFoldDB" id="A0AAW0N023"/>
<feature type="active site" description="Proton donor" evidence="7">
    <location>
        <position position="357"/>
    </location>
</feature>
<evidence type="ECO:0000256" key="4">
    <source>
        <dbReference type="ARBA" id="ARBA00022801"/>
    </source>
</evidence>
<evidence type="ECO:0000256" key="8">
    <source>
        <dbReference type="PIRSR" id="PIRSR623088-3"/>
    </source>
</evidence>
<dbReference type="EMBL" id="JBBPFD010000018">
    <property type="protein sequence ID" value="KAK7888683.1"/>
    <property type="molecule type" value="Genomic_DNA"/>
</dbReference>
<dbReference type="GO" id="GO:0046872">
    <property type="term" value="F:metal ion binding"/>
    <property type="evidence" value="ECO:0007669"/>
    <property type="project" value="UniProtKB-KW"/>
</dbReference>
<evidence type="ECO:0000256" key="10">
    <source>
        <dbReference type="SAM" id="MobiDB-lite"/>
    </source>
</evidence>
<dbReference type="InterPro" id="IPR036971">
    <property type="entry name" value="PDEase_catalytic_dom_sf"/>
</dbReference>
<keyword evidence="4 9" id="KW-0378">Hydrolase</keyword>
<gene>
    <name evidence="12" type="ORF">WMY93_024243</name>
</gene>
<dbReference type="EC" id="3.1.4.-" evidence="9"/>
<dbReference type="GO" id="GO:0004115">
    <property type="term" value="F:3',5'-cyclic-AMP phosphodiesterase activity"/>
    <property type="evidence" value="ECO:0007669"/>
    <property type="project" value="UniProtKB-EC"/>
</dbReference>
<dbReference type="InterPro" id="IPR002073">
    <property type="entry name" value="PDEase_catalytic_dom"/>
</dbReference>
<comment type="pathway">
    <text evidence="1">Purine metabolism; 3',5'-cyclic AMP degradation; AMP from 3',5'-cyclic AMP: step 1/1.</text>
</comment>
<comment type="catalytic activity">
    <reaction evidence="6">
        <text>3',5'-cyclic AMP + H2O = AMP + H(+)</text>
        <dbReference type="Rhea" id="RHEA:25277"/>
        <dbReference type="ChEBI" id="CHEBI:15377"/>
        <dbReference type="ChEBI" id="CHEBI:15378"/>
        <dbReference type="ChEBI" id="CHEBI:58165"/>
        <dbReference type="ChEBI" id="CHEBI:456215"/>
        <dbReference type="EC" id="3.1.4.53"/>
    </reaction>
    <physiologicalReaction direction="left-to-right" evidence="6">
        <dbReference type="Rhea" id="RHEA:25278"/>
    </physiologicalReaction>
</comment>
<evidence type="ECO:0000256" key="6">
    <source>
        <dbReference type="ARBA" id="ARBA00033681"/>
    </source>
</evidence>
<name>A0AAW0N023_9GOBI</name>
<evidence type="ECO:0000313" key="13">
    <source>
        <dbReference type="Proteomes" id="UP001460270"/>
    </source>
</evidence>
<feature type="region of interest" description="Disordered" evidence="10">
    <location>
        <begin position="238"/>
        <end position="268"/>
    </location>
</feature>
<comment type="similarity">
    <text evidence="2">Belongs to the cyclic nucleotide phosphodiesterase family. PDE4 subfamily.</text>
</comment>
<feature type="binding site" evidence="8">
    <location>
        <position position="361"/>
    </location>
    <ligand>
        <name>Zn(2+)</name>
        <dbReference type="ChEBI" id="CHEBI:29105"/>
        <label>1</label>
    </ligand>
</feature>
<evidence type="ECO:0000256" key="7">
    <source>
        <dbReference type="PIRSR" id="PIRSR623088-1"/>
    </source>
</evidence>
<keyword evidence="3 8" id="KW-0479">Metal-binding</keyword>
<dbReference type="Proteomes" id="UP001460270">
    <property type="component" value="Unassembled WGS sequence"/>
</dbReference>
<organism evidence="12 13">
    <name type="scientific">Mugilogobius chulae</name>
    <name type="common">yellowstripe goby</name>
    <dbReference type="NCBI Taxonomy" id="88201"/>
    <lineage>
        <taxon>Eukaryota</taxon>
        <taxon>Metazoa</taxon>
        <taxon>Chordata</taxon>
        <taxon>Craniata</taxon>
        <taxon>Vertebrata</taxon>
        <taxon>Euteleostomi</taxon>
        <taxon>Actinopterygii</taxon>
        <taxon>Neopterygii</taxon>
        <taxon>Teleostei</taxon>
        <taxon>Neoteleostei</taxon>
        <taxon>Acanthomorphata</taxon>
        <taxon>Gobiaria</taxon>
        <taxon>Gobiiformes</taxon>
        <taxon>Gobioidei</taxon>
        <taxon>Gobiidae</taxon>
        <taxon>Gobionellinae</taxon>
        <taxon>Mugilogobius</taxon>
    </lineage>
</organism>
<comment type="cofactor">
    <cofactor evidence="9">
        <name>a divalent metal cation</name>
        <dbReference type="ChEBI" id="CHEBI:60240"/>
    </cofactor>
    <text evidence="9">Binds 2 divalent metal cations per subunit. Site 1 may preferentially bind zinc ions, while site 2 has a preference for magnesium and/or manganese ions.</text>
</comment>
<evidence type="ECO:0000259" key="11">
    <source>
        <dbReference type="PROSITE" id="PS51845"/>
    </source>
</evidence>
<evidence type="ECO:0000256" key="9">
    <source>
        <dbReference type="RuleBase" id="RU363067"/>
    </source>
</evidence>
<dbReference type="InterPro" id="IPR023088">
    <property type="entry name" value="PDEase"/>
</dbReference>
<dbReference type="GO" id="GO:0007165">
    <property type="term" value="P:signal transduction"/>
    <property type="evidence" value="ECO:0007669"/>
    <property type="project" value="InterPro"/>
</dbReference>